<protein>
    <recommendedName>
        <fullName evidence="7">MADS-box domain-containing protein</fullName>
    </recommendedName>
</protein>
<dbReference type="GO" id="GO:0045944">
    <property type="term" value="P:positive regulation of transcription by RNA polymerase II"/>
    <property type="evidence" value="ECO:0007669"/>
    <property type="project" value="InterPro"/>
</dbReference>
<evidence type="ECO:0000256" key="6">
    <source>
        <dbReference type="SAM" id="Coils"/>
    </source>
</evidence>
<feature type="domain" description="MADS-box" evidence="7">
    <location>
        <begin position="1"/>
        <end position="50"/>
    </location>
</feature>
<evidence type="ECO:0000256" key="3">
    <source>
        <dbReference type="ARBA" id="ARBA00023125"/>
    </source>
</evidence>
<proteinExistence type="predicted"/>
<evidence type="ECO:0000259" key="7">
    <source>
        <dbReference type="PROSITE" id="PS50066"/>
    </source>
</evidence>
<dbReference type="Gene3D" id="3.40.1810.10">
    <property type="entry name" value="Transcription factor, MADS-box"/>
    <property type="match status" value="1"/>
</dbReference>
<organism evidence="8">
    <name type="scientific">Nymphaea colorata</name>
    <name type="common">pocket water lily</name>
    <dbReference type="NCBI Taxonomy" id="210225"/>
    <lineage>
        <taxon>Eukaryota</taxon>
        <taxon>Viridiplantae</taxon>
        <taxon>Streptophyta</taxon>
        <taxon>Embryophyta</taxon>
        <taxon>Tracheophyta</taxon>
        <taxon>Spermatophyta</taxon>
        <taxon>Magnoliopsida</taxon>
        <taxon>Nymphaeales</taxon>
        <taxon>Nymphaeaceae</taxon>
        <taxon>Nymphaea</taxon>
    </lineage>
</organism>
<dbReference type="GO" id="GO:0046983">
    <property type="term" value="F:protein dimerization activity"/>
    <property type="evidence" value="ECO:0007669"/>
    <property type="project" value="InterPro"/>
</dbReference>
<dbReference type="GO" id="GO:0005634">
    <property type="term" value="C:nucleus"/>
    <property type="evidence" value="ECO:0007669"/>
    <property type="project" value="UniProtKB-SubCell"/>
</dbReference>
<keyword evidence="4" id="KW-0804">Transcription</keyword>
<dbReference type="PRINTS" id="PR00404">
    <property type="entry name" value="MADSDOMAIN"/>
</dbReference>
<evidence type="ECO:0000313" key="8">
    <source>
        <dbReference type="EMBL" id="VVV41284.1"/>
    </source>
</evidence>
<name>A0A5K0VM03_9MAGN</name>
<keyword evidence="5" id="KW-0539">Nucleus</keyword>
<keyword evidence="6" id="KW-0175">Coiled coil</keyword>
<dbReference type="EMBL" id="LR721774">
    <property type="protein sequence ID" value="VVV41284.1"/>
    <property type="molecule type" value="Genomic_DNA"/>
</dbReference>
<evidence type="ECO:0000256" key="2">
    <source>
        <dbReference type="ARBA" id="ARBA00023015"/>
    </source>
</evidence>
<feature type="coiled-coil region" evidence="6">
    <location>
        <begin position="89"/>
        <end position="116"/>
    </location>
</feature>
<dbReference type="GO" id="GO:0000987">
    <property type="term" value="F:cis-regulatory region sequence-specific DNA binding"/>
    <property type="evidence" value="ECO:0007669"/>
    <property type="project" value="InterPro"/>
</dbReference>
<dbReference type="PROSITE" id="PS50066">
    <property type="entry name" value="MADS_BOX_2"/>
    <property type="match status" value="1"/>
</dbReference>
<evidence type="ECO:0000256" key="4">
    <source>
        <dbReference type="ARBA" id="ARBA00023163"/>
    </source>
</evidence>
<sequence>MGRAKLPIRLINPERSRHATFTKRKRGLKKKIFEFATLCDVDACMIIYGSAAGSAPETWPEDPTEVRRIIERFGKAPAEERDKRRVDVSAFLTTKNKKLQAELERKREENAELASLLLWNRTSLDAMDLDTVLGLERSLHAKIKVVHERIESLRRNDLKREDECSRLEMPIKGEFSQHHHHHHRLEYVPPLHYGIPPSFIVPPLQAQPLPQGANACHHPVASSGQGMSLVDPFLFGPAPDYCKSIVDPILFGHEPDYCSYLDPISGFLPGTYDGMPVSFSAMEDLDPLTCPLSNSDPIQGFED</sequence>
<keyword evidence="2" id="KW-0805">Transcription regulation</keyword>
<gene>
    <name evidence="8" type="ORF">NYM_LOCUS849</name>
</gene>
<evidence type="ECO:0000256" key="1">
    <source>
        <dbReference type="ARBA" id="ARBA00004123"/>
    </source>
</evidence>
<dbReference type="SUPFAM" id="SSF55455">
    <property type="entry name" value="SRF-like"/>
    <property type="match status" value="1"/>
</dbReference>
<dbReference type="SMART" id="SM00432">
    <property type="entry name" value="MADS"/>
    <property type="match status" value="1"/>
</dbReference>
<dbReference type="Gramene" id="NC1G0103880.1">
    <property type="protein sequence ID" value="NC1G0103880.1:cds"/>
    <property type="gene ID" value="NC1G0103880"/>
</dbReference>
<dbReference type="PANTHER" id="PTHR48019">
    <property type="entry name" value="SERUM RESPONSE FACTOR HOMOLOG"/>
    <property type="match status" value="1"/>
</dbReference>
<dbReference type="InterPro" id="IPR002100">
    <property type="entry name" value="TF_MADSbox"/>
</dbReference>
<dbReference type="InterPro" id="IPR033897">
    <property type="entry name" value="SRF-like_MADS-box"/>
</dbReference>
<accession>A0A5K0VM03</accession>
<reference evidence="8" key="1">
    <citation type="submission" date="2019-09" db="EMBL/GenBank/DDBJ databases">
        <authorList>
            <person name="Zhang L."/>
        </authorList>
    </citation>
    <scope>NUCLEOTIDE SEQUENCE</scope>
</reference>
<dbReference type="Pfam" id="PF00319">
    <property type="entry name" value="SRF-TF"/>
    <property type="match status" value="1"/>
</dbReference>
<dbReference type="InterPro" id="IPR036879">
    <property type="entry name" value="TF_MADSbox_sf"/>
</dbReference>
<keyword evidence="3" id="KW-0238">DNA-binding</keyword>
<dbReference type="InterPro" id="IPR050142">
    <property type="entry name" value="MADS-box/MEF2_TF"/>
</dbReference>
<dbReference type="OrthoDB" id="601557at2759"/>
<evidence type="ECO:0000256" key="5">
    <source>
        <dbReference type="ARBA" id="ARBA00023242"/>
    </source>
</evidence>
<dbReference type="GO" id="GO:0000981">
    <property type="term" value="F:DNA-binding transcription factor activity, RNA polymerase II-specific"/>
    <property type="evidence" value="ECO:0007669"/>
    <property type="project" value="InterPro"/>
</dbReference>
<comment type="subcellular location">
    <subcellularLocation>
        <location evidence="1">Nucleus</location>
    </subcellularLocation>
</comment>
<dbReference type="CDD" id="cd00266">
    <property type="entry name" value="MADS_SRF_like"/>
    <property type="match status" value="1"/>
</dbReference>
<dbReference type="AlphaFoldDB" id="A0A5K0VM03"/>